<dbReference type="GO" id="GO:0005576">
    <property type="term" value="C:extracellular region"/>
    <property type="evidence" value="ECO:0007669"/>
    <property type="project" value="UniProtKB-SubCell"/>
</dbReference>
<evidence type="ECO:0000313" key="6">
    <source>
        <dbReference type="Proteomes" id="UP000252107"/>
    </source>
</evidence>
<name>A0A367RZQ9_9NOSO</name>
<dbReference type="PROSITE" id="PS51677">
    <property type="entry name" value="NODB"/>
    <property type="match status" value="1"/>
</dbReference>
<keyword evidence="6" id="KW-1185">Reference proteome</keyword>
<dbReference type="Pfam" id="PF01522">
    <property type="entry name" value="Polysacc_deac_1"/>
    <property type="match status" value="1"/>
</dbReference>
<keyword evidence="3" id="KW-0472">Membrane</keyword>
<dbReference type="InterPro" id="IPR002509">
    <property type="entry name" value="NODB_dom"/>
</dbReference>
<keyword evidence="2" id="KW-0732">Signal</keyword>
<dbReference type="Proteomes" id="UP000252107">
    <property type="component" value="Unassembled WGS sequence"/>
</dbReference>
<evidence type="ECO:0000256" key="3">
    <source>
        <dbReference type="SAM" id="Phobius"/>
    </source>
</evidence>
<protein>
    <submittedName>
        <fullName evidence="5">Polysaccharide deacetylase</fullName>
    </submittedName>
</protein>
<dbReference type="InterPro" id="IPR051398">
    <property type="entry name" value="Polysacch_Deacetylase"/>
</dbReference>
<organism evidence="5 6">
    <name type="scientific">Nostoc minutum NIES-26</name>
    <dbReference type="NCBI Taxonomy" id="1844469"/>
    <lineage>
        <taxon>Bacteria</taxon>
        <taxon>Bacillati</taxon>
        <taxon>Cyanobacteriota</taxon>
        <taxon>Cyanophyceae</taxon>
        <taxon>Nostocales</taxon>
        <taxon>Nostocaceae</taxon>
        <taxon>Nostoc</taxon>
    </lineage>
</organism>
<dbReference type="CDD" id="cd10918">
    <property type="entry name" value="CE4_NodB_like_5s_6s"/>
    <property type="match status" value="1"/>
</dbReference>
<dbReference type="GO" id="GO:0005975">
    <property type="term" value="P:carbohydrate metabolic process"/>
    <property type="evidence" value="ECO:0007669"/>
    <property type="project" value="InterPro"/>
</dbReference>
<comment type="subcellular location">
    <subcellularLocation>
        <location evidence="1">Secreted</location>
    </subcellularLocation>
</comment>
<feature type="transmembrane region" description="Helical" evidence="3">
    <location>
        <begin position="20"/>
        <end position="45"/>
    </location>
</feature>
<sequence>MTDNHDSNFVNSPKPKGFSLSLVLGFVIFFSIVNIQYTAPIIPILGFHGIIDAKSNVRNSYPEDMQYLKQDIEKLIEQLIINDYWFLTTQDLYDFFLTKSKKIPSQYQKKKPVMISFDDGYKTVYTNLIPILYKLQKKYGKKVKVVLFINPGSLARKGSHDSIHLECNELREGLRKGFYDIQSHGLNHKDLTKLNRRELIKELLQARTELRKCTHDLDPDQQVASHFAYPYGAHNQQVESYVSKYYLSSYLYNDELLNYGCSKNHYEIPRLMVNRQKSTKQLLEIAETLSLRNNQKGYKDKC</sequence>
<gene>
    <name evidence="5" type="ORF">A6770_08950</name>
</gene>
<evidence type="ECO:0000313" key="5">
    <source>
        <dbReference type="EMBL" id="RCJ41200.1"/>
    </source>
</evidence>
<evidence type="ECO:0000256" key="2">
    <source>
        <dbReference type="ARBA" id="ARBA00022729"/>
    </source>
</evidence>
<proteinExistence type="predicted"/>
<evidence type="ECO:0000256" key="1">
    <source>
        <dbReference type="ARBA" id="ARBA00004613"/>
    </source>
</evidence>
<dbReference type="PANTHER" id="PTHR34216">
    <property type="match status" value="1"/>
</dbReference>
<dbReference type="PANTHER" id="PTHR34216:SF3">
    <property type="entry name" value="POLY-BETA-1,6-N-ACETYL-D-GLUCOSAMINE N-DEACETYLASE"/>
    <property type="match status" value="1"/>
</dbReference>
<dbReference type="InterPro" id="IPR011330">
    <property type="entry name" value="Glyco_hydro/deAcase_b/a-brl"/>
</dbReference>
<evidence type="ECO:0000259" key="4">
    <source>
        <dbReference type="PROSITE" id="PS51677"/>
    </source>
</evidence>
<dbReference type="EMBL" id="LXQD01000023">
    <property type="protein sequence ID" value="RCJ41200.1"/>
    <property type="molecule type" value="Genomic_DNA"/>
</dbReference>
<dbReference type="AlphaFoldDB" id="A0A367RZQ9"/>
<dbReference type="GO" id="GO:0016810">
    <property type="term" value="F:hydrolase activity, acting on carbon-nitrogen (but not peptide) bonds"/>
    <property type="evidence" value="ECO:0007669"/>
    <property type="project" value="InterPro"/>
</dbReference>
<dbReference type="SUPFAM" id="SSF88713">
    <property type="entry name" value="Glycoside hydrolase/deacetylase"/>
    <property type="match status" value="1"/>
</dbReference>
<keyword evidence="3" id="KW-1133">Transmembrane helix</keyword>
<keyword evidence="3" id="KW-0812">Transmembrane</keyword>
<reference evidence="5" key="1">
    <citation type="submission" date="2016-04" db="EMBL/GenBank/DDBJ databases">
        <authorList>
            <person name="Tabuchi Yagui T.R."/>
        </authorList>
    </citation>
    <scope>NUCLEOTIDE SEQUENCE [LARGE SCALE GENOMIC DNA]</scope>
    <source>
        <strain evidence="5">NIES-26</strain>
    </source>
</reference>
<accession>A0A367RZQ9</accession>
<comment type="caution">
    <text evidence="5">The sequence shown here is derived from an EMBL/GenBank/DDBJ whole genome shotgun (WGS) entry which is preliminary data.</text>
</comment>
<dbReference type="Gene3D" id="3.20.20.370">
    <property type="entry name" value="Glycoside hydrolase/deacetylase"/>
    <property type="match status" value="1"/>
</dbReference>
<feature type="domain" description="NodB homology" evidence="4">
    <location>
        <begin position="111"/>
        <end position="302"/>
    </location>
</feature>